<name>A0ABY5L2V6_9CELL</name>
<reference evidence="2 3" key="1">
    <citation type="submission" date="2022-07" db="EMBL/GenBank/DDBJ databases">
        <title>Novel species in genus cellulomonas.</title>
        <authorList>
            <person name="Ye L."/>
        </authorList>
    </citation>
    <scope>NUCLEOTIDE SEQUENCE [LARGE SCALE GENOMIC DNA]</scope>
    <source>
        <strain evidence="3">zg-Y338</strain>
    </source>
</reference>
<evidence type="ECO:0000313" key="3">
    <source>
        <dbReference type="Proteomes" id="UP001316189"/>
    </source>
</evidence>
<sequence>MTLYVHGRRARSTRRRTIAVIAVLTLALTAGATVALLRAAASDAAEDAGGAVIEQDRIVATGSADPAPMDEGKAGTDPALAGVDAELARRVSSAQAAAAAEGVVVAITSAKRSAEEQQALVDAAITRYGSQEEASRWVLPPEASSHVTGLAVDVGPTEGALWLGEHGLDFGLCRAYANEMWHFEMLPEGTSTCPPMHEDSSGGW</sequence>
<organism evidence="2 3">
    <name type="scientific">Cellulomonas chengniuliangii</name>
    <dbReference type="NCBI Taxonomy" id="2968084"/>
    <lineage>
        <taxon>Bacteria</taxon>
        <taxon>Bacillati</taxon>
        <taxon>Actinomycetota</taxon>
        <taxon>Actinomycetes</taxon>
        <taxon>Micrococcales</taxon>
        <taxon>Cellulomonadaceae</taxon>
        <taxon>Cellulomonas</taxon>
    </lineage>
</organism>
<keyword evidence="2" id="KW-0378">Hydrolase</keyword>
<keyword evidence="2" id="KW-0121">Carboxypeptidase</keyword>
<protein>
    <submittedName>
        <fullName evidence="2">D-alanyl-D-alanine carboxypeptidase family protein</fullName>
    </submittedName>
</protein>
<evidence type="ECO:0000313" key="2">
    <source>
        <dbReference type="EMBL" id="UUI74903.1"/>
    </source>
</evidence>
<dbReference type="InterPro" id="IPR009045">
    <property type="entry name" value="Zn_M74/Hedgehog-like"/>
</dbReference>
<gene>
    <name evidence="2" type="ORF">NP064_14120</name>
</gene>
<dbReference type="EMBL" id="CP101988">
    <property type="protein sequence ID" value="UUI74903.1"/>
    <property type="molecule type" value="Genomic_DNA"/>
</dbReference>
<dbReference type="PANTHER" id="PTHR34385">
    <property type="entry name" value="D-ALANYL-D-ALANINE CARBOXYPEPTIDASE"/>
    <property type="match status" value="1"/>
</dbReference>
<keyword evidence="2" id="KW-0645">Protease</keyword>
<dbReference type="Proteomes" id="UP001316189">
    <property type="component" value="Chromosome"/>
</dbReference>
<proteinExistence type="predicted"/>
<dbReference type="InterPro" id="IPR052179">
    <property type="entry name" value="DD-CPase-like"/>
</dbReference>
<dbReference type="SUPFAM" id="SSF55166">
    <property type="entry name" value="Hedgehog/DD-peptidase"/>
    <property type="match status" value="1"/>
</dbReference>
<dbReference type="RefSeq" id="WP_227570226.1">
    <property type="nucleotide sequence ID" value="NZ_CP101988.1"/>
</dbReference>
<feature type="domain" description="D-alanyl-D-alanine carboxypeptidase-like core" evidence="1">
    <location>
        <begin position="83"/>
        <end position="159"/>
    </location>
</feature>
<evidence type="ECO:0000259" key="1">
    <source>
        <dbReference type="Pfam" id="PF02557"/>
    </source>
</evidence>
<dbReference type="PANTHER" id="PTHR34385:SF1">
    <property type="entry name" value="PEPTIDOGLYCAN L-ALANYL-D-GLUTAMATE ENDOPEPTIDASE CWLK"/>
    <property type="match status" value="1"/>
</dbReference>
<dbReference type="Pfam" id="PF02557">
    <property type="entry name" value="VanY"/>
    <property type="match status" value="1"/>
</dbReference>
<accession>A0ABY5L2V6</accession>
<dbReference type="GO" id="GO:0004180">
    <property type="term" value="F:carboxypeptidase activity"/>
    <property type="evidence" value="ECO:0007669"/>
    <property type="project" value="UniProtKB-KW"/>
</dbReference>
<keyword evidence="3" id="KW-1185">Reference proteome</keyword>
<dbReference type="InterPro" id="IPR003709">
    <property type="entry name" value="VanY-like_core_dom"/>
</dbReference>
<dbReference type="Gene3D" id="3.30.1380.10">
    <property type="match status" value="1"/>
</dbReference>